<comment type="caution">
    <text evidence="1">The sequence shown here is derived from an EMBL/GenBank/DDBJ whole genome shotgun (WGS) entry which is preliminary data.</text>
</comment>
<organism evidence="1 2">
    <name type="scientific">Ovis ammon polii</name>
    <dbReference type="NCBI Taxonomy" id="230172"/>
    <lineage>
        <taxon>Eukaryota</taxon>
        <taxon>Metazoa</taxon>
        <taxon>Chordata</taxon>
        <taxon>Craniata</taxon>
        <taxon>Vertebrata</taxon>
        <taxon>Euteleostomi</taxon>
        <taxon>Mammalia</taxon>
        <taxon>Eutheria</taxon>
        <taxon>Laurasiatheria</taxon>
        <taxon>Artiodactyla</taxon>
        <taxon>Ruminantia</taxon>
        <taxon>Pecora</taxon>
        <taxon>Bovidae</taxon>
        <taxon>Caprinae</taxon>
        <taxon>Ovis</taxon>
    </lineage>
</organism>
<dbReference type="AlphaFoldDB" id="A0AAD4UI22"/>
<keyword evidence="2" id="KW-1185">Reference proteome</keyword>
<protein>
    <submittedName>
        <fullName evidence="1">Uncharacterized protein</fullName>
    </submittedName>
</protein>
<accession>A0AAD4UI22</accession>
<proteinExistence type="predicted"/>
<sequence>MQCDLFSGVRAPNSAIIYVKYVAVAYTAEKEVHSQVQAYRCIVKPKDMNGFTMNQESLCAKWLQCGNYRHRWYRIYTATIYTDANRRVKVGPTFLCIPPLFSAQPPPHKDGQVIQTSLELAITKENSERGDFSLLSSSFSWHEPLQISSSDGLRPSCVPCTWSKENTARAAVQESAFLMLCLLMALDAL</sequence>
<gene>
    <name evidence="1" type="ORF">MG293_004395</name>
</gene>
<reference evidence="1" key="1">
    <citation type="submission" date="2022-03" db="EMBL/GenBank/DDBJ databases">
        <title>Genomic analyses of argali, domestic sheep and their hybrids provide insights into chromosomal evolution, heterosis and genetic basis of agronomic traits.</title>
        <authorList>
            <person name="Li M."/>
        </authorList>
    </citation>
    <scope>NUCLEOTIDE SEQUENCE</scope>
    <source>
        <strain evidence="1">CAU-MHL-2022a</strain>
        <tissue evidence="1">Skin</tissue>
    </source>
</reference>
<dbReference type="EMBL" id="JAKZEL010000004">
    <property type="protein sequence ID" value="KAI4544129.1"/>
    <property type="molecule type" value="Genomic_DNA"/>
</dbReference>
<name>A0AAD4UI22_OVIAM</name>
<evidence type="ECO:0000313" key="2">
    <source>
        <dbReference type="Proteomes" id="UP001214576"/>
    </source>
</evidence>
<evidence type="ECO:0000313" key="1">
    <source>
        <dbReference type="EMBL" id="KAI4544129.1"/>
    </source>
</evidence>
<dbReference type="Proteomes" id="UP001214576">
    <property type="component" value="Unassembled WGS sequence"/>
</dbReference>